<dbReference type="EMBL" id="AP018827">
    <property type="protein sequence ID" value="BBF80694.1"/>
    <property type="molecule type" value="Genomic_DNA"/>
</dbReference>
<sequence length="143" mass="15971">MKKRYVVGLLMVGGFFAALYGCESPQEQREREAAEEAVWREQIATEKAKLVERMKAHPGEYNKTMDCAARRVSVATEEAHYQTFLIHRPELVSAAQRDHMINSWLDAIEGCGGDLGAFAAQMANDPDDLTMKGLTIALVRQGR</sequence>
<evidence type="ECO:0008006" key="3">
    <source>
        <dbReference type="Google" id="ProtNLM"/>
    </source>
</evidence>
<evidence type="ECO:0000313" key="2">
    <source>
        <dbReference type="Proteomes" id="UP000278756"/>
    </source>
</evidence>
<protein>
    <recommendedName>
        <fullName evidence="3">Lipoprotein</fullName>
    </recommendedName>
</protein>
<evidence type="ECO:0000313" key="1">
    <source>
        <dbReference type="EMBL" id="BBF80694.1"/>
    </source>
</evidence>
<accession>A0A3G9G6P8</accession>
<dbReference type="PROSITE" id="PS51257">
    <property type="entry name" value="PROKAR_LIPOPROTEIN"/>
    <property type="match status" value="1"/>
</dbReference>
<dbReference type="AlphaFoldDB" id="A0A3G9G6P8"/>
<dbReference type="RefSeq" id="WP_126421190.1">
    <property type="nucleotide sequence ID" value="NZ_AP018827.1"/>
</dbReference>
<gene>
    <name evidence="1" type="ORF">EM6_1279</name>
</gene>
<name>A0A3G9G6P8_9CAUL</name>
<proteinExistence type="predicted"/>
<reference evidence="2" key="1">
    <citation type="journal article" date="2017" name="Biotechnol. Biofuels">
        <title>Evaluation of environmental bacterial communities as a factor affecting the growth of duckweed Lemna minor.</title>
        <authorList>
            <person name="Ishizawa H."/>
            <person name="Kuroda M."/>
            <person name="Morikawa M."/>
            <person name="Ike M."/>
        </authorList>
    </citation>
    <scope>NUCLEOTIDE SEQUENCE [LARGE SCALE GENOMIC DNA]</scope>
    <source>
        <strain evidence="2">M6</strain>
    </source>
</reference>
<reference evidence="2" key="2">
    <citation type="journal article" date="2017" name="Plant Physiol. Biochem.">
        <title>Differential oxidative and antioxidative response of duckweed Lemna minor toward plant growth promoting/inhibiting bacteria.</title>
        <authorList>
            <person name="Ishizawa H."/>
            <person name="Kuroda M."/>
            <person name="Morikawa M."/>
            <person name="Ike M."/>
        </authorList>
    </citation>
    <scope>NUCLEOTIDE SEQUENCE [LARGE SCALE GENOMIC DNA]</scope>
    <source>
        <strain evidence="2">M6</strain>
    </source>
</reference>
<dbReference type="Proteomes" id="UP000278756">
    <property type="component" value="Chromosome 1"/>
</dbReference>
<organism evidence="1 2">
    <name type="scientific">Asticcacaulis excentricus</name>
    <dbReference type="NCBI Taxonomy" id="78587"/>
    <lineage>
        <taxon>Bacteria</taxon>
        <taxon>Pseudomonadati</taxon>
        <taxon>Pseudomonadota</taxon>
        <taxon>Alphaproteobacteria</taxon>
        <taxon>Caulobacterales</taxon>
        <taxon>Caulobacteraceae</taxon>
        <taxon>Asticcacaulis</taxon>
    </lineage>
</organism>